<evidence type="ECO:0008006" key="3">
    <source>
        <dbReference type="Google" id="ProtNLM"/>
    </source>
</evidence>
<protein>
    <recommendedName>
        <fullName evidence="3">Lectin</fullName>
    </recommendedName>
</protein>
<dbReference type="SUPFAM" id="SSF63724">
    <property type="entry name" value="Cytolysin/lectin"/>
    <property type="match status" value="1"/>
</dbReference>
<evidence type="ECO:0000313" key="1">
    <source>
        <dbReference type="EMBL" id="KAJ3482775.1"/>
    </source>
</evidence>
<sequence length="145" mass="15865">MAYTITAQVFQTNPNTFFRVVEKTTFKSTDGGNAWGEFNGAHVLTMDASGTSGSLRFLSDSGENFIITLGVHNFKRWGDIVTNLTNGDTGVIITPQYYGSDHPDRVAAREAQLVSYSVNNAEGREFSFDFIVAEGNDLKVNIIIG</sequence>
<proteinExistence type="predicted"/>
<name>A0AAD5YFM2_9APHY</name>
<evidence type="ECO:0000313" key="2">
    <source>
        <dbReference type="Proteomes" id="UP001212997"/>
    </source>
</evidence>
<dbReference type="InterPro" id="IPR009960">
    <property type="entry name" value="Fruit_body_lectin_fun"/>
</dbReference>
<reference evidence="1" key="1">
    <citation type="submission" date="2022-07" db="EMBL/GenBank/DDBJ databases">
        <title>Genome Sequence of Physisporinus lineatus.</title>
        <authorList>
            <person name="Buettner E."/>
        </authorList>
    </citation>
    <scope>NUCLEOTIDE SEQUENCE</scope>
    <source>
        <strain evidence="1">VT162</strain>
    </source>
</reference>
<gene>
    <name evidence="1" type="ORF">NLI96_g6755</name>
</gene>
<organism evidence="1 2">
    <name type="scientific">Meripilus lineatus</name>
    <dbReference type="NCBI Taxonomy" id="2056292"/>
    <lineage>
        <taxon>Eukaryota</taxon>
        <taxon>Fungi</taxon>
        <taxon>Dikarya</taxon>
        <taxon>Basidiomycota</taxon>
        <taxon>Agaricomycotina</taxon>
        <taxon>Agaricomycetes</taxon>
        <taxon>Polyporales</taxon>
        <taxon>Meripilaceae</taxon>
        <taxon>Meripilus</taxon>
    </lineage>
</organism>
<comment type="caution">
    <text evidence="1">The sequence shown here is derived from an EMBL/GenBank/DDBJ whole genome shotgun (WGS) entry which is preliminary data.</text>
</comment>
<accession>A0AAD5YFM2</accession>
<dbReference type="EMBL" id="JANAWD010000257">
    <property type="protein sequence ID" value="KAJ3482775.1"/>
    <property type="molecule type" value="Genomic_DNA"/>
</dbReference>
<keyword evidence="2" id="KW-1185">Reference proteome</keyword>
<dbReference type="Proteomes" id="UP001212997">
    <property type="component" value="Unassembled WGS sequence"/>
</dbReference>
<dbReference type="InterPro" id="IPR015926">
    <property type="entry name" value="Cytolysin/lectin"/>
</dbReference>
<dbReference type="Pfam" id="PF07367">
    <property type="entry name" value="FB_lectin"/>
    <property type="match status" value="1"/>
</dbReference>
<dbReference type="Gene3D" id="2.60.270.20">
    <property type="entry name" value="Cytolysin/lectin"/>
    <property type="match status" value="1"/>
</dbReference>
<dbReference type="AlphaFoldDB" id="A0AAD5YFM2"/>